<protein>
    <submittedName>
        <fullName evidence="6">Uncharacterized protein</fullName>
    </submittedName>
</protein>
<evidence type="ECO:0000256" key="4">
    <source>
        <dbReference type="ARBA" id="ARBA00023136"/>
    </source>
</evidence>
<keyword evidence="2 5" id="KW-0812">Transmembrane</keyword>
<dbReference type="GO" id="GO:0005886">
    <property type="term" value="C:plasma membrane"/>
    <property type="evidence" value="ECO:0007669"/>
    <property type="project" value="UniProtKB-SubCell"/>
</dbReference>
<gene>
    <name evidence="6" type="ORF">QBC41DRAFT_137559</name>
</gene>
<proteinExistence type="predicted"/>
<keyword evidence="4 5" id="KW-0472">Membrane</keyword>
<feature type="transmembrane region" description="Helical" evidence="5">
    <location>
        <begin position="529"/>
        <end position="551"/>
    </location>
</feature>
<dbReference type="SUPFAM" id="SSF144083">
    <property type="entry name" value="Magnesium transport protein CorA, transmembrane region"/>
    <property type="match status" value="1"/>
</dbReference>
<dbReference type="InterPro" id="IPR045863">
    <property type="entry name" value="CorA_TM1_TM2"/>
</dbReference>
<accession>A0AA40DB78</accession>
<reference evidence="6" key="1">
    <citation type="submission" date="2023-06" db="EMBL/GenBank/DDBJ databases">
        <title>Genome-scale phylogeny and comparative genomics of the fungal order Sordariales.</title>
        <authorList>
            <consortium name="Lawrence Berkeley National Laboratory"/>
            <person name="Hensen N."/>
            <person name="Bonometti L."/>
            <person name="Westerberg I."/>
            <person name="Brannstrom I.O."/>
            <person name="Guillou S."/>
            <person name="Cros-Aarteil S."/>
            <person name="Calhoun S."/>
            <person name="Haridas S."/>
            <person name="Kuo A."/>
            <person name="Mondo S."/>
            <person name="Pangilinan J."/>
            <person name="Riley R."/>
            <person name="Labutti K."/>
            <person name="Andreopoulos B."/>
            <person name="Lipzen A."/>
            <person name="Chen C."/>
            <person name="Yanf M."/>
            <person name="Daum C."/>
            <person name="Ng V."/>
            <person name="Clum A."/>
            <person name="Steindorff A."/>
            <person name="Ohm R."/>
            <person name="Martin F."/>
            <person name="Silar P."/>
            <person name="Natvig D."/>
            <person name="Lalanne C."/>
            <person name="Gautier V."/>
            <person name="Ament-Velasquez S.L."/>
            <person name="Kruys A."/>
            <person name="Hutchinson M.I."/>
            <person name="Powell A.J."/>
            <person name="Barry K."/>
            <person name="Miller A.N."/>
            <person name="Grigoriev I.V."/>
            <person name="Debuchy R."/>
            <person name="Gladieux P."/>
            <person name="Thoren M.H."/>
            <person name="Johannesson H."/>
        </authorList>
    </citation>
    <scope>NUCLEOTIDE SEQUENCE</scope>
    <source>
        <strain evidence="6">CBS 307.81</strain>
    </source>
</reference>
<dbReference type="AlphaFoldDB" id="A0AA40DB78"/>
<keyword evidence="3 5" id="KW-1133">Transmembrane helix</keyword>
<comment type="caution">
    <text evidence="6">The sequence shown here is derived from an EMBL/GenBank/DDBJ whole genome shotgun (WGS) entry which is preliminary data.</text>
</comment>
<feature type="transmembrane region" description="Helical" evidence="5">
    <location>
        <begin position="442"/>
        <end position="462"/>
    </location>
</feature>
<dbReference type="GO" id="GO:0000287">
    <property type="term" value="F:magnesium ion binding"/>
    <property type="evidence" value="ECO:0007669"/>
    <property type="project" value="TreeGrafter"/>
</dbReference>
<dbReference type="Gene3D" id="1.20.58.340">
    <property type="entry name" value="Magnesium transport protein CorA, transmembrane region"/>
    <property type="match status" value="1"/>
</dbReference>
<name>A0AA40DB78_9PEZI</name>
<organism evidence="6 7">
    <name type="scientific">Cercophora samala</name>
    <dbReference type="NCBI Taxonomy" id="330535"/>
    <lineage>
        <taxon>Eukaryota</taxon>
        <taxon>Fungi</taxon>
        <taxon>Dikarya</taxon>
        <taxon>Ascomycota</taxon>
        <taxon>Pezizomycotina</taxon>
        <taxon>Sordariomycetes</taxon>
        <taxon>Sordariomycetidae</taxon>
        <taxon>Sordariales</taxon>
        <taxon>Lasiosphaeriaceae</taxon>
        <taxon>Cercophora</taxon>
    </lineage>
</organism>
<dbReference type="Proteomes" id="UP001174997">
    <property type="component" value="Unassembled WGS sequence"/>
</dbReference>
<evidence type="ECO:0000313" key="7">
    <source>
        <dbReference type="Proteomes" id="UP001174997"/>
    </source>
</evidence>
<dbReference type="PANTHER" id="PTHR46494">
    <property type="entry name" value="CORA FAMILY METAL ION TRANSPORTER (EUROFUNG)"/>
    <property type="match status" value="1"/>
</dbReference>
<evidence type="ECO:0000256" key="1">
    <source>
        <dbReference type="ARBA" id="ARBA00004651"/>
    </source>
</evidence>
<dbReference type="Pfam" id="PF01544">
    <property type="entry name" value="CorA"/>
    <property type="match status" value="1"/>
</dbReference>
<evidence type="ECO:0000256" key="5">
    <source>
        <dbReference type="SAM" id="Phobius"/>
    </source>
</evidence>
<evidence type="ECO:0000256" key="2">
    <source>
        <dbReference type="ARBA" id="ARBA00022692"/>
    </source>
</evidence>
<dbReference type="GO" id="GO:0050897">
    <property type="term" value="F:cobalt ion binding"/>
    <property type="evidence" value="ECO:0007669"/>
    <property type="project" value="TreeGrafter"/>
</dbReference>
<dbReference type="EMBL" id="JAULSY010000070">
    <property type="protein sequence ID" value="KAK0667557.1"/>
    <property type="molecule type" value="Genomic_DNA"/>
</dbReference>
<comment type="subcellular location">
    <subcellularLocation>
        <location evidence="1">Cell membrane</location>
        <topology evidence="1">Multi-pass membrane protein</topology>
    </subcellularLocation>
</comment>
<feature type="transmembrane region" description="Helical" evidence="5">
    <location>
        <begin position="412"/>
        <end position="430"/>
    </location>
</feature>
<feature type="transmembrane region" description="Helical" evidence="5">
    <location>
        <begin position="488"/>
        <end position="509"/>
    </location>
</feature>
<dbReference type="GO" id="GO:0015087">
    <property type="term" value="F:cobalt ion transmembrane transporter activity"/>
    <property type="evidence" value="ECO:0007669"/>
    <property type="project" value="TreeGrafter"/>
</dbReference>
<keyword evidence="7" id="KW-1185">Reference proteome</keyword>
<dbReference type="GO" id="GO:0015095">
    <property type="term" value="F:magnesium ion transmembrane transporter activity"/>
    <property type="evidence" value="ECO:0007669"/>
    <property type="project" value="TreeGrafter"/>
</dbReference>
<dbReference type="InterPro" id="IPR002523">
    <property type="entry name" value="MgTranspt_CorA/ZnTranspt_ZntB"/>
</dbReference>
<sequence>MSPTPKTVRIASQSPDGPQVIPVPYDALFLAATITNGEVQIGEPCRLSEFPQIRDSTEDASIRLFIIETGGSTQALKLYTKLPFEFIDTHVRQGDDLNALAELHWKANAKAFSVAWFRLVDQIPQRYQDELRIRAKKDFDVDTVEDWDPVDLFMDHRRHYPWPDSPSRPYDLVDGDLNGRSNLCHAAQERISFFRDRNVKEGVHPCTAFILVDPLRHHRIFTIKYGSDETKDTLTQKFVSCFIGDRRPLERLGGVIKVEFEKSSSKANESPTTYLDDLVENVIAHITYEDLASVLGRMSSSLDKIESVLHDNDILQHSVTNWRIQLGRWRTMLFYQDRSIQKMLKTLALTRQIANYVAIDVEGSLEESFKVLQDDLKQIRHRIENTFQGLMAAMNIVESERAIMQAETVSKLTNLAFFFIPLTLVSTVFGMEINEWASQLTWWLWLAVSVGATCLTYSVLYWKEALAGCSHLIRLVTSQRARALRKLVWLKIKANTLLLGGLLVCYLIAATTGTWRLAVSSLKTESKAAIAACVIWLPLFILLLGIISQCFPKRSVYAFLRHRRRRPDSVFDPARRL</sequence>
<evidence type="ECO:0000256" key="3">
    <source>
        <dbReference type="ARBA" id="ARBA00022989"/>
    </source>
</evidence>
<evidence type="ECO:0000313" key="6">
    <source>
        <dbReference type="EMBL" id="KAK0667557.1"/>
    </source>
</evidence>
<dbReference type="PANTHER" id="PTHR46494:SF3">
    <property type="entry name" value="ZINC TRANSPORT PROTEIN ZNTB"/>
    <property type="match status" value="1"/>
</dbReference>